<name>A0A941IZZ7_9BACT</name>
<organism evidence="6 7">
    <name type="scientific">Carboxylicivirga sediminis</name>
    <dbReference type="NCBI Taxonomy" id="2006564"/>
    <lineage>
        <taxon>Bacteria</taxon>
        <taxon>Pseudomonadati</taxon>
        <taxon>Bacteroidota</taxon>
        <taxon>Bacteroidia</taxon>
        <taxon>Marinilabiliales</taxon>
        <taxon>Marinilabiliaceae</taxon>
        <taxon>Carboxylicivirga</taxon>
    </lineage>
</organism>
<dbReference type="PANTHER" id="PTHR40980">
    <property type="entry name" value="PLUG DOMAIN-CONTAINING PROTEIN"/>
    <property type="match status" value="1"/>
</dbReference>
<dbReference type="RefSeq" id="WP_212192862.1">
    <property type="nucleotide sequence ID" value="NZ_JAGTAR010000041.1"/>
</dbReference>
<accession>A0A941IZZ7</accession>
<gene>
    <name evidence="6" type="ORF">KDU71_19860</name>
</gene>
<keyword evidence="4" id="KW-0732">Signal</keyword>
<dbReference type="Gene3D" id="2.60.40.1120">
    <property type="entry name" value="Carboxypeptidase-like, regulatory domain"/>
    <property type="match status" value="1"/>
</dbReference>
<dbReference type="Gene3D" id="2.170.130.10">
    <property type="entry name" value="TonB-dependent receptor, plug domain"/>
    <property type="match status" value="1"/>
</dbReference>
<sequence>MKILTLLLGLTMTLSAWANSPEKDGIVKGKVFDGKSKVPVEYATVAIYNADDDNVITGTISEQDGSFKIKGLKEGNFYIIVSFLGYENKRYDNIIVDGGRDMIDLGTITLGSSSQALDEVEVVAQRQSVEFQIDKKVVSVGEQMTSASLSAVEVLENVPSIKVDIEGNVSLRGSTGITVLIDGKPTVLDASDVLRQTPASTIQNIEIITNPSAKYQPDGTGGIINIITKRNRTPGVQGLVNVKGGNFDMYGADFLLNWRKEKVNFTLGADYNNRPRTGTMYTRRETENENGTTIIEADGDSERKFYGGGVRGGFDWDISKRDNFSIEARVGKFNMQSTSDLNYFEQIPNIENQVYRSINESKRSGMYYSITANYLHRFAQKGHELSAQLNSRGYDGDEYSENFRSQSNSIVDGTRTTEVGPSNRWELRLDYSKPIGEDDLFEAGFQGRMSLGDDVTKVYNWDVAQGGFVPNDTLQNYTELDRNIYGLYSVYKGKLNDFGYQLGLRAEYTDRKTEFEYQMKESADATEVIPVNETYVIDRWDFFPTIHLSYQLPADNQIMASYSRRIDRPRGWYLEPFITWTDQYNVRRGNPDLAPEYIDAFELGYLKEWKKISLSLEGYYRITNDKIQGIQMPYDENGEIWLRTYDNIGKDYSLGVETMLNITLAKWWEMNVMGNLYDYRIENYYDASQNRSSFNWSSRVNNSFALKKNIKLQIDGTYDSPTVTAQGENKSNYYMNAAVRMDFMDRKLSAVVQARNVLGTSRRISIIDNPNSYSYQEMIPDYPMVSVTLSYRLNNFVQKRGRNGNNGGGGMEDEF</sequence>
<evidence type="ECO:0000259" key="5">
    <source>
        <dbReference type="Pfam" id="PF14905"/>
    </source>
</evidence>
<dbReference type="Proteomes" id="UP000679220">
    <property type="component" value="Unassembled WGS sequence"/>
</dbReference>
<evidence type="ECO:0000256" key="1">
    <source>
        <dbReference type="ARBA" id="ARBA00004442"/>
    </source>
</evidence>
<dbReference type="InterPro" id="IPR008969">
    <property type="entry name" value="CarboxyPept-like_regulatory"/>
</dbReference>
<evidence type="ECO:0000256" key="4">
    <source>
        <dbReference type="SAM" id="SignalP"/>
    </source>
</evidence>
<dbReference type="Pfam" id="PF14905">
    <property type="entry name" value="OMP_b-brl_3"/>
    <property type="match status" value="1"/>
</dbReference>
<evidence type="ECO:0000313" key="6">
    <source>
        <dbReference type="EMBL" id="MBR8537838.1"/>
    </source>
</evidence>
<dbReference type="PANTHER" id="PTHR40980:SF4">
    <property type="entry name" value="TONB-DEPENDENT RECEPTOR-LIKE BETA-BARREL DOMAIN-CONTAINING PROTEIN"/>
    <property type="match status" value="1"/>
</dbReference>
<dbReference type="SUPFAM" id="SSF49464">
    <property type="entry name" value="Carboxypeptidase regulatory domain-like"/>
    <property type="match status" value="1"/>
</dbReference>
<keyword evidence="2" id="KW-0472">Membrane</keyword>
<dbReference type="SUPFAM" id="SSF56935">
    <property type="entry name" value="Porins"/>
    <property type="match status" value="1"/>
</dbReference>
<evidence type="ECO:0000256" key="3">
    <source>
        <dbReference type="ARBA" id="ARBA00023237"/>
    </source>
</evidence>
<comment type="caution">
    <text evidence="6">The sequence shown here is derived from an EMBL/GenBank/DDBJ whole genome shotgun (WGS) entry which is preliminary data.</text>
</comment>
<keyword evidence="6" id="KW-0675">Receptor</keyword>
<evidence type="ECO:0000313" key="7">
    <source>
        <dbReference type="Proteomes" id="UP000679220"/>
    </source>
</evidence>
<dbReference type="Gene3D" id="2.40.170.20">
    <property type="entry name" value="TonB-dependent receptor, beta-barrel domain"/>
    <property type="match status" value="1"/>
</dbReference>
<dbReference type="InterPro" id="IPR041700">
    <property type="entry name" value="OMP_b-brl_3"/>
</dbReference>
<evidence type="ECO:0000256" key="2">
    <source>
        <dbReference type="ARBA" id="ARBA00023136"/>
    </source>
</evidence>
<comment type="subcellular location">
    <subcellularLocation>
        <location evidence="1">Cell outer membrane</location>
    </subcellularLocation>
</comment>
<feature type="chain" id="PRO_5037782220" evidence="4">
    <location>
        <begin position="19"/>
        <end position="815"/>
    </location>
</feature>
<keyword evidence="3" id="KW-0998">Cell outer membrane</keyword>
<dbReference type="EMBL" id="JAGTAR010000041">
    <property type="protein sequence ID" value="MBR8537838.1"/>
    <property type="molecule type" value="Genomic_DNA"/>
</dbReference>
<dbReference type="GO" id="GO:0009279">
    <property type="term" value="C:cell outer membrane"/>
    <property type="evidence" value="ECO:0007669"/>
    <property type="project" value="UniProtKB-SubCell"/>
</dbReference>
<dbReference type="Pfam" id="PF13620">
    <property type="entry name" value="CarboxypepD_reg"/>
    <property type="match status" value="1"/>
</dbReference>
<reference evidence="6" key="1">
    <citation type="journal article" date="2018" name="Int. J. Syst. Evol. Microbiol.">
        <title>Carboxylicivirga sediminis sp. nov., isolated from coastal sediment.</title>
        <authorList>
            <person name="Wang F.Q."/>
            <person name="Ren L.H."/>
            <person name="Zou R.J."/>
            <person name="Sun Y.Z."/>
            <person name="Liu X.J."/>
            <person name="Jiang F."/>
            <person name="Liu L.J."/>
        </authorList>
    </citation>
    <scope>NUCLEOTIDE SEQUENCE</scope>
    <source>
        <strain evidence="6">JR1</strain>
    </source>
</reference>
<feature type="domain" description="Outer membrane protein beta-barrel" evidence="5">
    <location>
        <begin position="376"/>
        <end position="791"/>
    </location>
</feature>
<dbReference type="AlphaFoldDB" id="A0A941IZZ7"/>
<feature type="signal peptide" evidence="4">
    <location>
        <begin position="1"/>
        <end position="18"/>
    </location>
</feature>
<protein>
    <submittedName>
        <fullName evidence="6">TonB-dependent receptor</fullName>
    </submittedName>
</protein>
<dbReference type="InterPro" id="IPR036942">
    <property type="entry name" value="Beta-barrel_TonB_sf"/>
</dbReference>
<reference evidence="6" key="2">
    <citation type="submission" date="2021-04" db="EMBL/GenBank/DDBJ databases">
        <authorList>
            <person name="Zhang T."/>
            <person name="Zhang Y."/>
            <person name="Lu D."/>
            <person name="Zuo D."/>
            <person name="Du Z."/>
        </authorList>
    </citation>
    <scope>NUCLEOTIDE SEQUENCE</scope>
    <source>
        <strain evidence="6">JR1</strain>
    </source>
</reference>
<proteinExistence type="predicted"/>
<dbReference type="InterPro" id="IPR037066">
    <property type="entry name" value="Plug_dom_sf"/>
</dbReference>
<keyword evidence="7" id="KW-1185">Reference proteome</keyword>